<feature type="region of interest" description="Disordered" evidence="1">
    <location>
        <begin position="1"/>
        <end position="82"/>
    </location>
</feature>
<accession>A0ABD5T2R9</accession>
<evidence type="ECO:0000313" key="3">
    <source>
        <dbReference type="Proteomes" id="UP001596274"/>
    </source>
</evidence>
<organism evidence="2 3">
    <name type="scientific">Halorubrum pallidum</name>
    <dbReference type="NCBI Taxonomy" id="1526114"/>
    <lineage>
        <taxon>Archaea</taxon>
        <taxon>Methanobacteriati</taxon>
        <taxon>Methanobacteriota</taxon>
        <taxon>Stenosarchaea group</taxon>
        <taxon>Halobacteria</taxon>
        <taxon>Halobacteriales</taxon>
        <taxon>Haloferacaceae</taxon>
        <taxon>Halorubrum</taxon>
    </lineage>
</organism>
<comment type="caution">
    <text evidence="2">The sequence shown here is derived from an EMBL/GenBank/DDBJ whole genome shotgun (WGS) entry which is preliminary data.</text>
</comment>
<dbReference type="EMBL" id="JBHSWT010000423">
    <property type="protein sequence ID" value="MFC6771572.1"/>
    <property type="molecule type" value="Genomic_DNA"/>
</dbReference>
<reference evidence="2 3" key="1">
    <citation type="journal article" date="2019" name="Int. J. Syst. Evol. Microbiol.">
        <title>The Global Catalogue of Microorganisms (GCM) 10K type strain sequencing project: providing services to taxonomists for standard genome sequencing and annotation.</title>
        <authorList>
            <consortium name="The Broad Institute Genomics Platform"/>
            <consortium name="The Broad Institute Genome Sequencing Center for Infectious Disease"/>
            <person name="Wu L."/>
            <person name="Ma J."/>
        </authorList>
    </citation>
    <scope>NUCLEOTIDE SEQUENCE [LARGE SCALE GENOMIC DNA]</scope>
    <source>
        <strain evidence="2 3">PJ61</strain>
    </source>
</reference>
<keyword evidence="3" id="KW-1185">Reference proteome</keyword>
<proteinExistence type="predicted"/>
<feature type="non-terminal residue" evidence="2">
    <location>
        <position position="82"/>
    </location>
</feature>
<name>A0ABD5T2R9_9EURY</name>
<feature type="compositionally biased region" description="Basic and acidic residues" evidence="1">
    <location>
        <begin position="1"/>
        <end position="10"/>
    </location>
</feature>
<dbReference type="AlphaFoldDB" id="A0ABD5T2R9"/>
<dbReference type="Proteomes" id="UP001596274">
    <property type="component" value="Unassembled WGS sequence"/>
</dbReference>
<protein>
    <submittedName>
        <fullName evidence="2">Uncharacterized protein</fullName>
    </submittedName>
</protein>
<gene>
    <name evidence="2" type="ORF">ACFQDD_08605</name>
</gene>
<evidence type="ECO:0000313" key="2">
    <source>
        <dbReference type="EMBL" id="MFC6771572.1"/>
    </source>
</evidence>
<evidence type="ECO:0000256" key="1">
    <source>
        <dbReference type="SAM" id="MobiDB-lite"/>
    </source>
</evidence>
<sequence>MASPDSREIEDANEEGGIGHKRPIGENHSGAPASRLPLRVSSTQHPHPYRTSRLPSLAAHGFAVHRIPRARDSRPRGRSSAR</sequence>